<keyword evidence="1" id="KW-0812">Transmembrane</keyword>
<sequence>MTGFYIVLIGIAIIVFSFIHQDSFFMLSPIGKSLVLFGIFFLIFSSVVNKFFWGSFKPHDSLKSASKKMESMASFLKEQNRMNKLSASGQPVKVKIISLRDTGQLVNFDPVLEFNLEVLHEKKEDDYIVNNHQQLVSKIIISRIIPGNIYQAKVDPNDKNNVYISWL</sequence>
<dbReference type="EMBL" id="MEUA01000053">
    <property type="protein sequence ID" value="OGC13498.1"/>
    <property type="molecule type" value="Genomic_DNA"/>
</dbReference>
<organism evidence="2 3">
    <name type="scientific">candidate division WOR-1 bacterium RIFOXYB2_FULL_36_35</name>
    <dbReference type="NCBI Taxonomy" id="1802578"/>
    <lineage>
        <taxon>Bacteria</taxon>
        <taxon>Bacillati</taxon>
        <taxon>Saganbacteria</taxon>
    </lineage>
</organism>
<feature type="transmembrane region" description="Helical" evidence="1">
    <location>
        <begin position="34"/>
        <end position="53"/>
    </location>
</feature>
<evidence type="ECO:0000313" key="3">
    <source>
        <dbReference type="Proteomes" id="UP000177905"/>
    </source>
</evidence>
<comment type="caution">
    <text evidence="2">The sequence shown here is derived from an EMBL/GenBank/DDBJ whole genome shotgun (WGS) entry which is preliminary data.</text>
</comment>
<dbReference type="AlphaFoldDB" id="A0A1F4RZ88"/>
<dbReference type="Proteomes" id="UP000177905">
    <property type="component" value="Unassembled WGS sequence"/>
</dbReference>
<name>A0A1F4RZ88_UNCSA</name>
<keyword evidence="1" id="KW-0472">Membrane</keyword>
<reference evidence="2 3" key="1">
    <citation type="journal article" date="2016" name="Nat. Commun.">
        <title>Thousands of microbial genomes shed light on interconnected biogeochemical processes in an aquifer system.</title>
        <authorList>
            <person name="Anantharaman K."/>
            <person name="Brown C.T."/>
            <person name="Hug L.A."/>
            <person name="Sharon I."/>
            <person name="Castelle C.J."/>
            <person name="Probst A.J."/>
            <person name="Thomas B.C."/>
            <person name="Singh A."/>
            <person name="Wilkins M.J."/>
            <person name="Karaoz U."/>
            <person name="Brodie E.L."/>
            <person name="Williams K.H."/>
            <person name="Hubbard S.S."/>
            <person name="Banfield J.F."/>
        </authorList>
    </citation>
    <scope>NUCLEOTIDE SEQUENCE [LARGE SCALE GENOMIC DNA]</scope>
</reference>
<accession>A0A1F4RZ88</accession>
<protein>
    <submittedName>
        <fullName evidence="2">Uncharacterized protein</fullName>
    </submittedName>
</protein>
<keyword evidence="1" id="KW-1133">Transmembrane helix</keyword>
<proteinExistence type="predicted"/>
<evidence type="ECO:0000313" key="2">
    <source>
        <dbReference type="EMBL" id="OGC13498.1"/>
    </source>
</evidence>
<feature type="transmembrane region" description="Helical" evidence="1">
    <location>
        <begin position="6"/>
        <end position="27"/>
    </location>
</feature>
<gene>
    <name evidence="2" type="ORF">A2290_01935</name>
</gene>
<evidence type="ECO:0000256" key="1">
    <source>
        <dbReference type="SAM" id="Phobius"/>
    </source>
</evidence>